<dbReference type="InterPro" id="IPR016160">
    <property type="entry name" value="Ald_DH_CS_CYS"/>
</dbReference>
<dbReference type="Proteomes" id="UP000218675">
    <property type="component" value="Unassembled WGS sequence"/>
</dbReference>
<dbReference type="InterPro" id="IPR010102">
    <property type="entry name" value="Succ_semiAld_DH"/>
</dbReference>
<keyword evidence="7" id="KW-1185">Reference proteome</keyword>
<dbReference type="CDD" id="cd07103">
    <property type="entry name" value="ALDH_F5_SSADH_GabD"/>
    <property type="match status" value="1"/>
</dbReference>
<feature type="domain" description="Aldehyde dehydrogenase" evidence="5">
    <location>
        <begin position="22"/>
        <end position="476"/>
    </location>
</feature>
<dbReference type="InterPro" id="IPR015590">
    <property type="entry name" value="Aldehyde_DH_dom"/>
</dbReference>
<dbReference type="NCBIfam" id="TIGR01780">
    <property type="entry name" value="SSADH"/>
    <property type="match status" value="1"/>
</dbReference>
<proteinExistence type="inferred from homology"/>
<protein>
    <submittedName>
        <fullName evidence="6">Succinate-semialdehyde dehydrogenase (NADP(+))</fullName>
        <ecNumber evidence="6">1.2.1.16</ecNumber>
    </submittedName>
</protein>
<dbReference type="SUPFAM" id="SSF53720">
    <property type="entry name" value="ALDH-like"/>
    <property type="match status" value="1"/>
</dbReference>
<dbReference type="InterPro" id="IPR016161">
    <property type="entry name" value="Ald_DH/histidinol_DH"/>
</dbReference>
<evidence type="ECO:0000256" key="4">
    <source>
        <dbReference type="RuleBase" id="RU003345"/>
    </source>
</evidence>
<dbReference type="InterPro" id="IPR016163">
    <property type="entry name" value="Ald_DH_C"/>
</dbReference>
<evidence type="ECO:0000256" key="3">
    <source>
        <dbReference type="PROSITE-ProRule" id="PRU10007"/>
    </source>
</evidence>
<organism evidence="6 7">
    <name type="scientific">Vreelandella alkaliphila</name>
    <dbReference type="NCBI Taxonomy" id="272774"/>
    <lineage>
        <taxon>Bacteria</taxon>
        <taxon>Pseudomonadati</taxon>
        <taxon>Pseudomonadota</taxon>
        <taxon>Gammaproteobacteria</taxon>
        <taxon>Oceanospirillales</taxon>
        <taxon>Halomonadaceae</taxon>
        <taxon>Vreelandella</taxon>
    </lineage>
</organism>
<dbReference type="EC" id="1.2.1.16" evidence="6"/>
<dbReference type="GO" id="GO:0009013">
    <property type="term" value="F:succinate-semialdehyde dehydrogenase [NAD(P)+] activity"/>
    <property type="evidence" value="ECO:0007669"/>
    <property type="project" value="UniProtKB-EC"/>
</dbReference>
<comment type="similarity">
    <text evidence="1 4">Belongs to the aldehyde dehydrogenase family.</text>
</comment>
<dbReference type="InterPro" id="IPR029510">
    <property type="entry name" value="Ald_DH_CS_GLU"/>
</dbReference>
<dbReference type="RefSeq" id="WP_095603244.1">
    <property type="nucleotide sequence ID" value="NZ_NSKA01000002.1"/>
</dbReference>
<sequence>MSELPDILIPDAFIGGEWCGAEKRFAVTNPANGELLAEVPDLDADGARAAVAAAEAAGPGWKKRTAKERATLLRAWFDAIMAHQEDLARLMTLEQGKPLAESRGEVAYGASFVEFYAEETKRMAGETLPGHGVDKRILVFREPIGVVAAVTPWNFPLAMITRKCAPALAAGCTVVIKPAEATPLTALAVARLAELSGLPAGVINVVTASQPAPIGEVLTTDPRVRKFSFTGSTPVGKKLLAQCAGTVKKVSLELGGNAPFIVFDDADLDAAVEGAVASKYRNSGQTCVCTNRFLVQSGVYEAFVEKFAKRVAELNVGNGLDDGVMQGPLINQAAVEKVESHIGDALEKGGRLVCGGKPHTLGGTFFEPTIIADVTDSMRVAREETFGPLAPVFRFETDEEAIAMANATEFGLAAYFYARDYRRIWHVMEGLEYGMVAVNEGILSTELAPFGGVKESGLGREGSRHGLDEFTELKYVCVGGL</sequence>
<dbReference type="EMBL" id="NSKA01000002">
    <property type="protein sequence ID" value="PAU72963.1"/>
    <property type="molecule type" value="Genomic_DNA"/>
</dbReference>
<dbReference type="PROSITE" id="PS00687">
    <property type="entry name" value="ALDEHYDE_DEHYDR_GLU"/>
    <property type="match status" value="1"/>
</dbReference>
<dbReference type="PANTHER" id="PTHR43353:SF5">
    <property type="entry name" value="SUCCINATE-SEMIALDEHYDE DEHYDROGENASE, MITOCHONDRIAL"/>
    <property type="match status" value="1"/>
</dbReference>
<dbReference type="InterPro" id="IPR050740">
    <property type="entry name" value="Aldehyde_DH_Superfamily"/>
</dbReference>
<gene>
    <name evidence="6" type="primary">gabD</name>
    <name evidence="6" type="ORF">CK497_07560</name>
</gene>
<dbReference type="Gene3D" id="3.40.309.10">
    <property type="entry name" value="Aldehyde Dehydrogenase, Chain A, domain 2"/>
    <property type="match status" value="1"/>
</dbReference>
<dbReference type="Pfam" id="PF00171">
    <property type="entry name" value="Aldedh"/>
    <property type="match status" value="1"/>
</dbReference>
<name>A0ABX4HKD9_9GAMM</name>
<comment type="caution">
    <text evidence="6">The sequence shown here is derived from an EMBL/GenBank/DDBJ whole genome shotgun (WGS) entry which is preliminary data.</text>
</comment>
<keyword evidence="2 4" id="KW-0560">Oxidoreductase</keyword>
<evidence type="ECO:0000259" key="5">
    <source>
        <dbReference type="Pfam" id="PF00171"/>
    </source>
</evidence>
<evidence type="ECO:0000313" key="6">
    <source>
        <dbReference type="EMBL" id="PAU72963.1"/>
    </source>
</evidence>
<dbReference type="InterPro" id="IPR016162">
    <property type="entry name" value="Ald_DH_N"/>
</dbReference>
<dbReference type="Gene3D" id="3.40.605.10">
    <property type="entry name" value="Aldehyde Dehydrogenase, Chain A, domain 1"/>
    <property type="match status" value="1"/>
</dbReference>
<feature type="active site" evidence="3">
    <location>
        <position position="253"/>
    </location>
</feature>
<accession>A0ABX4HKD9</accession>
<dbReference type="PROSITE" id="PS00070">
    <property type="entry name" value="ALDEHYDE_DEHYDR_CYS"/>
    <property type="match status" value="1"/>
</dbReference>
<reference evidence="6 7" key="1">
    <citation type="submission" date="2017-08" db="EMBL/GenBank/DDBJ databases">
        <title>Halomonas binhaiensis sp. nov., isolated from saline alkaline soil.</title>
        <authorList>
            <person name="Wang D."/>
            <person name="Zhang G."/>
        </authorList>
    </citation>
    <scope>NUCLEOTIDE SEQUENCE [LARGE SCALE GENOMIC DNA]</scope>
    <source>
        <strain evidence="6 7">WN018</strain>
    </source>
</reference>
<evidence type="ECO:0000256" key="2">
    <source>
        <dbReference type="ARBA" id="ARBA00023002"/>
    </source>
</evidence>
<dbReference type="PANTHER" id="PTHR43353">
    <property type="entry name" value="SUCCINATE-SEMIALDEHYDE DEHYDROGENASE, MITOCHONDRIAL"/>
    <property type="match status" value="1"/>
</dbReference>
<evidence type="ECO:0000256" key="1">
    <source>
        <dbReference type="ARBA" id="ARBA00009986"/>
    </source>
</evidence>
<evidence type="ECO:0000313" key="7">
    <source>
        <dbReference type="Proteomes" id="UP000218675"/>
    </source>
</evidence>